<sequence>MKKDLRSFGNILKQEGTSQYDRFLPALDPQSVLIDDRKLEDFIAFAQHYAKHLLYVSADRDQVTLTESWDYFFKNNSVLLIANIATKNAAYYKETHDHLLELFNQDKSLANFTELLEFTFSRFKKLNSWYYAAAPDSALNFDLKLYISSYLQQELESLQEMLLYTRNLNGTPYRPADFQVDLFSTHSQPDANEREINDILKNLNISLTKTGPGGLREKVKSILQQDNVWELRDKENIPARERLFAGNTDEEKLTSASWRLNKIFDAVYHASESIINNCHGYFEETVHQQQNHPPHLALFIAFIKLYGYAQQELNKLPQRHLDFYYKEVLQIKTKPAVPDQTYVVFELAKGFTESALKKGTALSAGKDQSNTELIYEIQEDISINKAQVAAVHTVFMQQDADKQTLNYFTEALDTNLAASDPGMASWKIFGEPKPALLSEIGFGMASTQFYLAKGERKVVITLEVEEPIAVEEFNPRLLRLLLTGEKGWLNSDEATSNLTVHALTRTAPTTLELKFSVSITQESAIVAYDPALHPGNFRTNLPVAQFILKYPRRQVLPEDPQYPVFQENIQQLNVLQQLKITAVSIRVQVGSLNTPISFDGVKELLIENNDAALDSKKPFYPFSAVPKVGSAFYLGCKDLYYKNIDKLSVNLEWLLPDNFSTYYSKYLPPYDSHQFKATLSILNNKRWRKLNDVSIIDKTAVDPHFRSLRIDFHKLKINPEPSDNYTETAVDTDRKDGTLRLKLNYPDFGHSIYPQLITTAVMEKANSKYGSVDFYKVVKKHLYDSRITIKLPEDMDQRQGSLRVVYDILEKVPNTNQARGMIVNSLSEMIRRVNGSNVIVRKPKPATEAEDITPEEEGRVLVNDDNYIERILRFLKKVNLVDDTIFYDKNQENTTSVVNEVKEAVNSKADFILPSDKELESVIITEASNAIGKTVANVVDDILALRQSNGTDPVGVAELLKKEFQEANEVINDMIARKIAILLSSNELPPPPYAPLVNALALSYSATKAANAHDDQFFHITPLGVFRINAPASSSPAAPARLIKTSSIFPKNLLDNPQRTEVMPGMLFIGLRDVVPNQNVAVLVQVAEGSRVNDKKPPPVHWWYLRNDEWQKLNEDGLISDSTHGLQTTGILQFAIPAYASNTSLLFNASDLFWLCASVAHDPDAFPRLVSLKAQAALVQFVDQDNDPRHLSLPLEAYKIKNLVNKIPAVKKVSQPVSSFNGQVQEHESMFYTRVSERLRHKNRAVTNWDYERLVLAHFPAIFKVKCLNNYYNGQFVTGHVTVVPVSDLRNKNYYGSNLLFPKTSYIDLRNIEKVLRAHAAPFVQVHAINPQLDQVFIRCKVKFHTNVDQGYYLQQLNQDLIQFLTPWASGQAESLAFSAKIYASSIINFIDQRDYVDYVVDLIMQQYTETDSGEKIFAVDTDQLTSLVETKFTTGHSILVSAPKHEIELI</sequence>
<reference evidence="1 2" key="1">
    <citation type="submission" date="2018-04" db="EMBL/GenBank/DDBJ databases">
        <title>Adhaeribacter sp. HMF7616 genome sequencing and assembly.</title>
        <authorList>
            <person name="Kang H."/>
            <person name="Kang J."/>
            <person name="Cha I."/>
            <person name="Kim H."/>
            <person name="Joh K."/>
        </authorList>
    </citation>
    <scope>NUCLEOTIDE SEQUENCE [LARGE SCALE GENOMIC DNA]</scope>
    <source>
        <strain evidence="1 2">HMF7616</strain>
    </source>
</reference>
<dbReference type="RefSeq" id="WP_115372097.1">
    <property type="nucleotide sequence ID" value="NZ_QASA01000001.1"/>
</dbReference>
<accession>A0A369QCQ7</accession>
<dbReference type="Proteomes" id="UP000253919">
    <property type="component" value="Unassembled WGS sequence"/>
</dbReference>
<keyword evidence="2" id="KW-1185">Reference proteome</keyword>
<evidence type="ECO:0000313" key="2">
    <source>
        <dbReference type="Proteomes" id="UP000253919"/>
    </source>
</evidence>
<name>A0A369QCQ7_9BACT</name>
<comment type="caution">
    <text evidence="1">The sequence shown here is derived from an EMBL/GenBank/DDBJ whole genome shotgun (WGS) entry which is preliminary data.</text>
</comment>
<organism evidence="1 2">
    <name type="scientific">Adhaeribacter pallidiroseus</name>
    <dbReference type="NCBI Taxonomy" id="2072847"/>
    <lineage>
        <taxon>Bacteria</taxon>
        <taxon>Pseudomonadati</taxon>
        <taxon>Bacteroidota</taxon>
        <taxon>Cytophagia</taxon>
        <taxon>Cytophagales</taxon>
        <taxon>Hymenobacteraceae</taxon>
        <taxon>Adhaeribacter</taxon>
    </lineage>
</organism>
<gene>
    <name evidence="1" type="ORF">AHMF7616_01277</name>
</gene>
<dbReference type="EMBL" id="QASA01000001">
    <property type="protein sequence ID" value="RDC62683.1"/>
    <property type="molecule type" value="Genomic_DNA"/>
</dbReference>
<dbReference type="OrthoDB" id="9762853at2"/>
<protein>
    <submittedName>
        <fullName evidence="1">Uncharacterized protein</fullName>
    </submittedName>
</protein>
<evidence type="ECO:0000313" key="1">
    <source>
        <dbReference type="EMBL" id="RDC62683.1"/>
    </source>
</evidence>
<proteinExistence type="predicted"/>